<organism evidence="2 3">
    <name type="scientific">Microbacterium radiodurans</name>
    <dbReference type="NCBI Taxonomy" id="661398"/>
    <lineage>
        <taxon>Bacteria</taxon>
        <taxon>Bacillati</taxon>
        <taxon>Actinomycetota</taxon>
        <taxon>Actinomycetes</taxon>
        <taxon>Micrococcales</taxon>
        <taxon>Microbacteriaceae</taxon>
        <taxon>Microbacterium</taxon>
    </lineage>
</organism>
<accession>A0A5J5IQC4</accession>
<evidence type="ECO:0000259" key="1">
    <source>
        <dbReference type="Pfam" id="PF00903"/>
    </source>
</evidence>
<evidence type="ECO:0000313" key="3">
    <source>
        <dbReference type="Proteomes" id="UP000327039"/>
    </source>
</evidence>
<gene>
    <name evidence="2" type="ORF">F6B42_14300</name>
</gene>
<protein>
    <submittedName>
        <fullName evidence="2">VOC family protein</fullName>
    </submittedName>
</protein>
<dbReference type="Pfam" id="PF00903">
    <property type="entry name" value="Glyoxalase"/>
    <property type="match status" value="1"/>
</dbReference>
<keyword evidence="3" id="KW-1185">Reference proteome</keyword>
<dbReference type="InterPro" id="IPR004360">
    <property type="entry name" value="Glyas_Fos-R_dOase_dom"/>
</dbReference>
<dbReference type="SUPFAM" id="SSF54593">
    <property type="entry name" value="Glyoxalase/Bleomycin resistance protein/Dihydroxybiphenyl dioxygenase"/>
    <property type="match status" value="1"/>
</dbReference>
<dbReference type="AlphaFoldDB" id="A0A5J5IQC4"/>
<dbReference type="Gene3D" id="3.10.180.10">
    <property type="entry name" value="2,3-Dihydroxybiphenyl 1,2-Dioxygenase, domain 1"/>
    <property type="match status" value="1"/>
</dbReference>
<name>A0A5J5IQC4_9MICO</name>
<feature type="domain" description="Glyoxalase/fosfomycin resistance/dioxygenase" evidence="1">
    <location>
        <begin position="4"/>
        <end position="118"/>
    </location>
</feature>
<dbReference type="Proteomes" id="UP000327039">
    <property type="component" value="Unassembled WGS sequence"/>
</dbReference>
<sequence length="122" mass="13201">MHFSGDALTALTFYRSVFGGELEVHTHGEIGLQGDHPDWIAHGILAGPIDLFAADEANAAAHPDPSGLLFSLLGYADPDTLRRWFDGLADGGVVIDPLSERDWGASDGQVRDRFGITWLLGW</sequence>
<dbReference type="OrthoDB" id="9795306at2"/>
<proteinExistence type="predicted"/>
<dbReference type="EMBL" id="VYRZ01000004">
    <property type="protein sequence ID" value="KAA9084147.1"/>
    <property type="molecule type" value="Genomic_DNA"/>
</dbReference>
<dbReference type="RefSeq" id="WP_150420392.1">
    <property type="nucleotide sequence ID" value="NZ_VYRZ01000004.1"/>
</dbReference>
<reference evidence="3" key="1">
    <citation type="submission" date="2019-09" db="EMBL/GenBank/DDBJ databases">
        <title>Mumia zhuanghuii sp. nov. isolated from the intestinal contents of plateau pika (Ochotona curzoniae) in the Qinghai-Tibet plateau of China.</title>
        <authorList>
            <person name="Tian Z."/>
        </authorList>
    </citation>
    <scope>NUCLEOTIDE SEQUENCE [LARGE SCALE GENOMIC DNA]</scope>
    <source>
        <strain evidence="3">DSM 25564</strain>
    </source>
</reference>
<dbReference type="InterPro" id="IPR029068">
    <property type="entry name" value="Glyas_Bleomycin-R_OHBP_Dase"/>
</dbReference>
<evidence type="ECO:0000313" key="2">
    <source>
        <dbReference type="EMBL" id="KAA9084147.1"/>
    </source>
</evidence>
<comment type="caution">
    <text evidence="2">The sequence shown here is derived from an EMBL/GenBank/DDBJ whole genome shotgun (WGS) entry which is preliminary data.</text>
</comment>